<dbReference type="PANTHER" id="PTHR13061:SF29">
    <property type="entry name" value="GAMMA CARBONIC ANHYDRASE-LIKE 1, MITOCHONDRIAL-RELATED"/>
    <property type="match status" value="1"/>
</dbReference>
<protein>
    <submittedName>
        <fullName evidence="1">Protein YrdA</fullName>
    </submittedName>
</protein>
<reference evidence="1 2" key="1">
    <citation type="submission" date="2024-09" db="EMBL/GenBank/DDBJ databases">
        <title>Draft genome sequence of Candidatus Magnetaquicoccaceae bacterium FCR-1.</title>
        <authorList>
            <person name="Shimoshige H."/>
            <person name="Shimamura S."/>
            <person name="Taoka A."/>
            <person name="Kobayashi H."/>
            <person name="Maekawa T."/>
        </authorList>
    </citation>
    <scope>NUCLEOTIDE SEQUENCE [LARGE SCALE GENOMIC DNA]</scope>
    <source>
        <strain evidence="1 2">FCR-1</strain>
    </source>
</reference>
<organism evidence="1 2">
    <name type="scientific">Candidatus Magnetaquiglobus chichijimensis</name>
    <dbReference type="NCBI Taxonomy" id="3141448"/>
    <lineage>
        <taxon>Bacteria</taxon>
        <taxon>Pseudomonadati</taxon>
        <taxon>Pseudomonadota</taxon>
        <taxon>Magnetococcia</taxon>
        <taxon>Magnetococcales</taxon>
        <taxon>Candidatus Magnetaquicoccaceae</taxon>
        <taxon>Candidatus Magnetaquiglobus</taxon>
    </lineage>
</organism>
<sequence>MPIRPFEGIFPTIDPTAFVHPDAVVIGDVVIGAESSIWPGAIVRGDVNPIRIGARSNIQDGSVLHVNRATARYPNGVPLIIGDDVIVGHNVNLHACTLEHGCMIGIGAIVLDGAVIESGSMVGAGSLVAPHKRVAAGQLWMGSPAKALRDLTPEERESMRLTVESYRTLARRHAESLGS</sequence>
<dbReference type="EMBL" id="BAAFGK010000005">
    <property type="protein sequence ID" value="GAB0058726.1"/>
    <property type="molecule type" value="Genomic_DNA"/>
</dbReference>
<dbReference type="CDD" id="cd04645">
    <property type="entry name" value="LbH_gamma_CA_like"/>
    <property type="match status" value="1"/>
</dbReference>
<dbReference type="PANTHER" id="PTHR13061">
    <property type="entry name" value="DYNACTIN SUBUNIT P25"/>
    <property type="match status" value="1"/>
</dbReference>
<name>A0ABQ0CCV4_9PROT</name>
<dbReference type="InterPro" id="IPR001451">
    <property type="entry name" value="Hexapep"/>
</dbReference>
<keyword evidence="2" id="KW-1185">Reference proteome</keyword>
<accession>A0ABQ0CCV4</accession>
<dbReference type="Gene3D" id="2.160.10.10">
    <property type="entry name" value="Hexapeptide repeat proteins"/>
    <property type="match status" value="1"/>
</dbReference>
<dbReference type="InterPro" id="IPR011004">
    <property type="entry name" value="Trimer_LpxA-like_sf"/>
</dbReference>
<dbReference type="InterPro" id="IPR047324">
    <property type="entry name" value="LbH_gamma_CA-like"/>
</dbReference>
<proteinExistence type="predicted"/>
<dbReference type="RefSeq" id="WP_420906448.1">
    <property type="nucleotide sequence ID" value="NZ_BAAFGK010000005.1"/>
</dbReference>
<dbReference type="SUPFAM" id="SSF51161">
    <property type="entry name" value="Trimeric LpxA-like enzymes"/>
    <property type="match status" value="1"/>
</dbReference>
<evidence type="ECO:0000313" key="1">
    <source>
        <dbReference type="EMBL" id="GAB0058726.1"/>
    </source>
</evidence>
<dbReference type="Proteomes" id="UP001628193">
    <property type="component" value="Unassembled WGS sequence"/>
</dbReference>
<dbReference type="InterPro" id="IPR050484">
    <property type="entry name" value="Transf_Hexapept/Carb_Anhydrase"/>
</dbReference>
<dbReference type="Pfam" id="PF00132">
    <property type="entry name" value="Hexapep"/>
    <property type="match status" value="1"/>
</dbReference>
<evidence type="ECO:0000313" key="2">
    <source>
        <dbReference type="Proteomes" id="UP001628193"/>
    </source>
</evidence>
<comment type="caution">
    <text evidence="1">The sequence shown here is derived from an EMBL/GenBank/DDBJ whole genome shotgun (WGS) entry which is preliminary data.</text>
</comment>
<gene>
    <name evidence="1" type="primary">yrdA</name>
    <name evidence="1" type="ORF">SIID45300_03081</name>
</gene>